<feature type="region of interest" description="Disordered" evidence="1">
    <location>
        <begin position="92"/>
        <end position="137"/>
    </location>
</feature>
<feature type="compositionally biased region" description="Low complexity" evidence="1">
    <location>
        <begin position="1"/>
        <end position="21"/>
    </location>
</feature>
<keyword evidence="3" id="KW-1185">Reference proteome</keyword>
<name>A0A9W9DVJ3_9AGAR</name>
<gene>
    <name evidence="2" type="ORF">J3R30DRAFT_3432880</name>
</gene>
<proteinExistence type="predicted"/>
<protein>
    <submittedName>
        <fullName evidence="2">Uncharacterized protein</fullName>
    </submittedName>
</protein>
<dbReference type="OrthoDB" id="2953420at2759"/>
<accession>A0A9W9DVJ3</accession>
<feature type="compositionally biased region" description="Polar residues" evidence="1">
    <location>
        <begin position="94"/>
        <end position="131"/>
    </location>
</feature>
<dbReference type="EMBL" id="JAOTPV010000002">
    <property type="protein sequence ID" value="KAJ4488030.1"/>
    <property type="molecule type" value="Genomic_DNA"/>
</dbReference>
<evidence type="ECO:0000313" key="2">
    <source>
        <dbReference type="EMBL" id="KAJ4488030.1"/>
    </source>
</evidence>
<organism evidence="2 3">
    <name type="scientific">Lentinula aciculospora</name>
    <dbReference type="NCBI Taxonomy" id="153920"/>
    <lineage>
        <taxon>Eukaryota</taxon>
        <taxon>Fungi</taxon>
        <taxon>Dikarya</taxon>
        <taxon>Basidiomycota</taxon>
        <taxon>Agaricomycotina</taxon>
        <taxon>Agaricomycetes</taxon>
        <taxon>Agaricomycetidae</taxon>
        <taxon>Agaricales</taxon>
        <taxon>Marasmiineae</taxon>
        <taxon>Omphalotaceae</taxon>
        <taxon>Lentinula</taxon>
    </lineage>
</organism>
<dbReference type="AlphaFoldDB" id="A0A9W9DVJ3"/>
<comment type="caution">
    <text evidence="2">The sequence shown here is derived from an EMBL/GenBank/DDBJ whole genome shotgun (WGS) entry which is preliminary data.</text>
</comment>
<evidence type="ECO:0000256" key="1">
    <source>
        <dbReference type="SAM" id="MobiDB-lite"/>
    </source>
</evidence>
<feature type="region of interest" description="Disordered" evidence="1">
    <location>
        <begin position="1"/>
        <end position="22"/>
    </location>
</feature>
<sequence length="405" mass="45938">MQKSSSSSMGTIATSRTASDSTDSKWLWFHKGFVEGLKRARSPSASDESFEGLSFELAETHLQLKETQMKLHDNVDALGEVLRTLPNIIEDRTTPSITSDGDTQTLSSARSPSPPRFQTASQTVRTPNESFTLVPHPPTRPLFRIPALSRRPNTRNYIDIARESIPGYYSTSNSEAVHASVDSALVYLFEKAREGDERAMYLIKALCRQAHGTPPEHKTYGQKHILSRWRNPSFLPRRGDRSNIHSISESTSQEILVNPQHNDPPEDWIKYYTRYPKSLPKGVRVDPTTNAPLYGDIVASRLLARLRPNSSQFRAEFNVAMVTLFINRGRFREMVKSRQIQLCDVVAYRPYDPEDRSDSELSELEGVISVLDIAKHYAKCGVSVEEVGRYIEPWVEEYAKVKYEL</sequence>
<evidence type="ECO:0000313" key="3">
    <source>
        <dbReference type="Proteomes" id="UP001150266"/>
    </source>
</evidence>
<dbReference type="Proteomes" id="UP001150266">
    <property type="component" value="Unassembled WGS sequence"/>
</dbReference>
<reference evidence="2" key="1">
    <citation type="submission" date="2022-08" db="EMBL/GenBank/DDBJ databases">
        <title>A Global Phylogenomic Analysis of the Shiitake Genus Lentinula.</title>
        <authorList>
            <consortium name="DOE Joint Genome Institute"/>
            <person name="Sierra-Patev S."/>
            <person name="Min B."/>
            <person name="Naranjo-Ortiz M."/>
            <person name="Looney B."/>
            <person name="Konkel Z."/>
            <person name="Slot J.C."/>
            <person name="Sakamoto Y."/>
            <person name="Steenwyk J.L."/>
            <person name="Rokas A."/>
            <person name="Carro J."/>
            <person name="Camarero S."/>
            <person name="Ferreira P."/>
            <person name="Molpeceres G."/>
            <person name="Ruiz-Duenas F.J."/>
            <person name="Serrano A."/>
            <person name="Henrissat B."/>
            <person name="Drula E."/>
            <person name="Hughes K.W."/>
            <person name="Mata J.L."/>
            <person name="Ishikawa N.K."/>
            <person name="Vargas-Isla R."/>
            <person name="Ushijima S."/>
            <person name="Smith C.A."/>
            <person name="Ahrendt S."/>
            <person name="Andreopoulos W."/>
            <person name="He G."/>
            <person name="Labutti K."/>
            <person name="Lipzen A."/>
            <person name="Ng V."/>
            <person name="Riley R."/>
            <person name="Sandor L."/>
            <person name="Barry K."/>
            <person name="Martinez A.T."/>
            <person name="Xiao Y."/>
            <person name="Gibbons J.G."/>
            <person name="Terashima K."/>
            <person name="Grigoriev I.V."/>
            <person name="Hibbett D.S."/>
        </authorList>
    </citation>
    <scope>NUCLEOTIDE SEQUENCE</scope>
    <source>
        <strain evidence="2">JLM2183</strain>
    </source>
</reference>